<dbReference type="Proteomes" id="UP000318878">
    <property type="component" value="Unassembled WGS sequence"/>
</dbReference>
<protein>
    <submittedName>
        <fullName evidence="2">Uncharacterized protein</fullName>
    </submittedName>
</protein>
<reference evidence="2 3" key="1">
    <citation type="submission" date="2019-02" db="EMBL/GenBank/DDBJ databases">
        <title>Deep-cultivation of Planctomycetes and their phenomic and genomic characterization uncovers novel biology.</title>
        <authorList>
            <person name="Wiegand S."/>
            <person name="Jogler M."/>
            <person name="Boedeker C."/>
            <person name="Pinto D."/>
            <person name="Vollmers J."/>
            <person name="Rivas-Marin E."/>
            <person name="Kohn T."/>
            <person name="Peeters S.H."/>
            <person name="Heuer A."/>
            <person name="Rast P."/>
            <person name="Oberbeckmann S."/>
            <person name="Bunk B."/>
            <person name="Jeske O."/>
            <person name="Meyerdierks A."/>
            <person name="Storesund J.E."/>
            <person name="Kallscheuer N."/>
            <person name="Luecker S."/>
            <person name="Lage O.M."/>
            <person name="Pohl T."/>
            <person name="Merkel B.J."/>
            <person name="Hornburger P."/>
            <person name="Mueller R.-W."/>
            <person name="Bruemmer F."/>
            <person name="Labrenz M."/>
            <person name="Spormann A.M."/>
            <person name="Op Den Camp H."/>
            <person name="Overmann J."/>
            <person name="Amann R."/>
            <person name="Jetten M.S.M."/>
            <person name="Mascher T."/>
            <person name="Medema M.H."/>
            <person name="Devos D.P."/>
            <person name="Kaster A.-K."/>
            <person name="Ovreas L."/>
            <person name="Rohde M."/>
            <person name="Galperin M.Y."/>
            <person name="Jogler C."/>
        </authorList>
    </citation>
    <scope>NUCLEOTIDE SEQUENCE [LARGE SCALE GENOMIC DNA]</scope>
    <source>
        <strain evidence="2 3">Enr8</strain>
    </source>
</reference>
<comment type="caution">
    <text evidence="2">The sequence shown here is derived from an EMBL/GenBank/DDBJ whole genome shotgun (WGS) entry which is preliminary data.</text>
</comment>
<keyword evidence="3" id="KW-1185">Reference proteome</keyword>
<feature type="transmembrane region" description="Helical" evidence="1">
    <location>
        <begin position="6"/>
        <end position="28"/>
    </location>
</feature>
<gene>
    <name evidence="2" type="ORF">Enr8_49290</name>
</gene>
<evidence type="ECO:0000313" key="3">
    <source>
        <dbReference type="Proteomes" id="UP000318878"/>
    </source>
</evidence>
<name>A0A5C5UUX6_9BACT</name>
<keyword evidence="1" id="KW-1133">Transmembrane helix</keyword>
<evidence type="ECO:0000256" key="1">
    <source>
        <dbReference type="SAM" id="Phobius"/>
    </source>
</evidence>
<dbReference type="EMBL" id="SJPF01000008">
    <property type="protein sequence ID" value="TWT29413.1"/>
    <property type="molecule type" value="Genomic_DNA"/>
</dbReference>
<dbReference type="AlphaFoldDB" id="A0A5C5UUX6"/>
<evidence type="ECO:0000313" key="2">
    <source>
        <dbReference type="EMBL" id="TWT29413.1"/>
    </source>
</evidence>
<organism evidence="2 3">
    <name type="scientific">Blastopirellula retiformator</name>
    <dbReference type="NCBI Taxonomy" id="2527970"/>
    <lineage>
        <taxon>Bacteria</taxon>
        <taxon>Pseudomonadati</taxon>
        <taxon>Planctomycetota</taxon>
        <taxon>Planctomycetia</taxon>
        <taxon>Pirellulales</taxon>
        <taxon>Pirellulaceae</taxon>
        <taxon>Blastopirellula</taxon>
    </lineage>
</organism>
<accession>A0A5C5UUX6</accession>
<keyword evidence="1" id="KW-0472">Membrane</keyword>
<keyword evidence="1" id="KW-0812">Transmembrane</keyword>
<sequence>MKMSLLYFSLFISLFYLFGFVALGFTLWSA</sequence>
<proteinExistence type="predicted"/>